<sequence length="105" mass="11575">MLQVTVFAFCIELRFAVPTPPILPSARNFDTARYLSDDGQPRRTHASAPCNLNLHANKYPESLARTWNASGAEALLHSAACRNGQFYSSGRSCALCSRIVSKYLI</sequence>
<name>A0A4C1VHW9_EUMVA</name>
<organism evidence="2 3">
    <name type="scientific">Eumeta variegata</name>
    <name type="common">Bagworm moth</name>
    <name type="synonym">Eumeta japonica</name>
    <dbReference type="NCBI Taxonomy" id="151549"/>
    <lineage>
        <taxon>Eukaryota</taxon>
        <taxon>Metazoa</taxon>
        <taxon>Ecdysozoa</taxon>
        <taxon>Arthropoda</taxon>
        <taxon>Hexapoda</taxon>
        <taxon>Insecta</taxon>
        <taxon>Pterygota</taxon>
        <taxon>Neoptera</taxon>
        <taxon>Endopterygota</taxon>
        <taxon>Lepidoptera</taxon>
        <taxon>Glossata</taxon>
        <taxon>Ditrysia</taxon>
        <taxon>Tineoidea</taxon>
        <taxon>Psychidae</taxon>
        <taxon>Oiketicinae</taxon>
        <taxon>Eumeta</taxon>
    </lineage>
</organism>
<feature type="chain" id="PRO_5020021430" description="Secreted protein" evidence="1">
    <location>
        <begin position="17"/>
        <end position="105"/>
    </location>
</feature>
<reference evidence="2 3" key="1">
    <citation type="journal article" date="2019" name="Commun. Biol.">
        <title>The bagworm genome reveals a unique fibroin gene that provides high tensile strength.</title>
        <authorList>
            <person name="Kono N."/>
            <person name="Nakamura H."/>
            <person name="Ohtoshi R."/>
            <person name="Tomita M."/>
            <person name="Numata K."/>
            <person name="Arakawa K."/>
        </authorList>
    </citation>
    <scope>NUCLEOTIDE SEQUENCE [LARGE SCALE GENOMIC DNA]</scope>
</reference>
<accession>A0A4C1VHW9</accession>
<comment type="caution">
    <text evidence="2">The sequence shown here is derived from an EMBL/GenBank/DDBJ whole genome shotgun (WGS) entry which is preliminary data.</text>
</comment>
<protein>
    <recommendedName>
        <fullName evidence="4">Secreted protein</fullName>
    </recommendedName>
</protein>
<evidence type="ECO:0000313" key="3">
    <source>
        <dbReference type="Proteomes" id="UP000299102"/>
    </source>
</evidence>
<feature type="signal peptide" evidence="1">
    <location>
        <begin position="1"/>
        <end position="16"/>
    </location>
</feature>
<keyword evidence="1" id="KW-0732">Signal</keyword>
<dbReference type="Proteomes" id="UP000299102">
    <property type="component" value="Unassembled WGS sequence"/>
</dbReference>
<gene>
    <name evidence="2" type="ORF">EVAR_22805_1</name>
</gene>
<proteinExistence type="predicted"/>
<evidence type="ECO:0008006" key="4">
    <source>
        <dbReference type="Google" id="ProtNLM"/>
    </source>
</evidence>
<dbReference type="AlphaFoldDB" id="A0A4C1VHW9"/>
<evidence type="ECO:0000256" key="1">
    <source>
        <dbReference type="SAM" id="SignalP"/>
    </source>
</evidence>
<dbReference type="EMBL" id="BGZK01000332">
    <property type="protein sequence ID" value="GBP37345.1"/>
    <property type="molecule type" value="Genomic_DNA"/>
</dbReference>
<keyword evidence="3" id="KW-1185">Reference proteome</keyword>
<evidence type="ECO:0000313" key="2">
    <source>
        <dbReference type="EMBL" id="GBP37345.1"/>
    </source>
</evidence>